<protein>
    <submittedName>
        <fullName evidence="12">Acetyl-CoA synthetase-like protein</fullName>
    </submittedName>
</protein>
<dbReference type="Pfam" id="PF07993">
    <property type="entry name" value="NAD_binding_4"/>
    <property type="match status" value="1"/>
</dbReference>
<feature type="domain" description="Carrier" evidence="11">
    <location>
        <begin position="1244"/>
        <end position="1322"/>
    </location>
</feature>
<dbReference type="GO" id="GO:0000981">
    <property type="term" value="F:DNA-binding transcription factor activity, RNA polymerase II-specific"/>
    <property type="evidence" value="ECO:0007669"/>
    <property type="project" value="InterPro"/>
</dbReference>
<keyword evidence="8" id="KW-0539">Nucleus</keyword>
<organism evidence="12 13">
    <name type="scientific">Glonium stellatum</name>
    <dbReference type="NCBI Taxonomy" id="574774"/>
    <lineage>
        <taxon>Eukaryota</taxon>
        <taxon>Fungi</taxon>
        <taxon>Dikarya</taxon>
        <taxon>Ascomycota</taxon>
        <taxon>Pezizomycotina</taxon>
        <taxon>Dothideomycetes</taxon>
        <taxon>Pleosporomycetidae</taxon>
        <taxon>Gloniales</taxon>
        <taxon>Gloniaceae</taxon>
        <taxon>Glonium</taxon>
    </lineage>
</organism>
<dbReference type="Gene3D" id="1.10.1200.10">
    <property type="entry name" value="ACP-like"/>
    <property type="match status" value="1"/>
</dbReference>
<evidence type="ECO:0000259" key="10">
    <source>
        <dbReference type="PROSITE" id="PS50048"/>
    </source>
</evidence>
<dbReference type="PROSITE" id="PS00012">
    <property type="entry name" value="PHOSPHOPANTETHEINE"/>
    <property type="match status" value="1"/>
</dbReference>
<accession>A0A8E2EWY3</accession>
<evidence type="ECO:0000313" key="13">
    <source>
        <dbReference type="Proteomes" id="UP000250140"/>
    </source>
</evidence>
<dbReference type="Pfam" id="PF00172">
    <property type="entry name" value="Zn_clus"/>
    <property type="match status" value="1"/>
</dbReference>
<dbReference type="PROSITE" id="PS00463">
    <property type="entry name" value="ZN2_CY6_FUNGAL_1"/>
    <property type="match status" value="1"/>
</dbReference>
<dbReference type="SUPFAM" id="SSF56801">
    <property type="entry name" value="Acetyl-CoA synthetase-like"/>
    <property type="match status" value="1"/>
</dbReference>
<feature type="compositionally biased region" description="Polar residues" evidence="9">
    <location>
        <begin position="151"/>
        <end position="162"/>
    </location>
</feature>
<evidence type="ECO:0000256" key="2">
    <source>
        <dbReference type="ARBA" id="ARBA00022450"/>
    </source>
</evidence>
<dbReference type="PANTHER" id="PTHR47540:SF3">
    <property type="entry name" value="ZN(II)2CYS6 TRANSCRIPTION FACTOR (EUROFUNG)"/>
    <property type="match status" value="1"/>
</dbReference>
<dbReference type="Gene3D" id="3.40.50.12780">
    <property type="entry name" value="N-terminal domain of ligase-like"/>
    <property type="match status" value="1"/>
</dbReference>
<dbReference type="InterPro" id="IPR051711">
    <property type="entry name" value="Stress_Response_Reg"/>
</dbReference>
<keyword evidence="13" id="KW-1185">Reference proteome</keyword>
<dbReference type="InterPro" id="IPR009081">
    <property type="entry name" value="PP-bd_ACP"/>
</dbReference>
<dbReference type="SUPFAM" id="SSF51735">
    <property type="entry name" value="NAD(P)-binding Rossmann-fold domains"/>
    <property type="match status" value="1"/>
</dbReference>
<dbReference type="Pfam" id="PF00501">
    <property type="entry name" value="AMP-binding"/>
    <property type="match status" value="1"/>
</dbReference>
<evidence type="ECO:0000256" key="6">
    <source>
        <dbReference type="ARBA" id="ARBA00023125"/>
    </source>
</evidence>
<dbReference type="InterPro" id="IPR036291">
    <property type="entry name" value="NAD(P)-bd_dom_sf"/>
</dbReference>
<dbReference type="GO" id="GO:0006351">
    <property type="term" value="P:DNA-templated transcription"/>
    <property type="evidence" value="ECO:0007669"/>
    <property type="project" value="InterPro"/>
</dbReference>
<evidence type="ECO:0000256" key="8">
    <source>
        <dbReference type="ARBA" id="ARBA00023242"/>
    </source>
</evidence>
<reference evidence="12 13" key="1">
    <citation type="journal article" date="2016" name="Nat. Commun.">
        <title>Ectomycorrhizal ecology is imprinted in the genome of the dominant symbiotic fungus Cenococcum geophilum.</title>
        <authorList>
            <consortium name="DOE Joint Genome Institute"/>
            <person name="Peter M."/>
            <person name="Kohler A."/>
            <person name="Ohm R.A."/>
            <person name="Kuo A."/>
            <person name="Krutzmann J."/>
            <person name="Morin E."/>
            <person name="Arend M."/>
            <person name="Barry K.W."/>
            <person name="Binder M."/>
            <person name="Choi C."/>
            <person name="Clum A."/>
            <person name="Copeland A."/>
            <person name="Grisel N."/>
            <person name="Haridas S."/>
            <person name="Kipfer T."/>
            <person name="LaButti K."/>
            <person name="Lindquist E."/>
            <person name="Lipzen A."/>
            <person name="Maire R."/>
            <person name="Meier B."/>
            <person name="Mihaltcheva S."/>
            <person name="Molinier V."/>
            <person name="Murat C."/>
            <person name="Poggeler S."/>
            <person name="Quandt C.A."/>
            <person name="Sperisen C."/>
            <person name="Tritt A."/>
            <person name="Tisserant E."/>
            <person name="Crous P.W."/>
            <person name="Henrissat B."/>
            <person name="Nehls U."/>
            <person name="Egli S."/>
            <person name="Spatafora J.W."/>
            <person name="Grigoriev I.V."/>
            <person name="Martin F.M."/>
        </authorList>
    </citation>
    <scope>NUCLEOTIDE SEQUENCE [LARGE SCALE GENOMIC DNA]</scope>
    <source>
        <strain evidence="12 13">CBS 207.34</strain>
    </source>
</reference>
<dbReference type="InterPro" id="IPR036864">
    <property type="entry name" value="Zn2-C6_fun-type_DNA-bd_sf"/>
</dbReference>
<comment type="subcellular location">
    <subcellularLocation>
        <location evidence="1">Nucleus</location>
    </subcellularLocation>
</comment>
<dbReference type="Gene3D" id="4.10.240.10">
    <property type="entry name" value="Zn(2)-C6 fungal-type DNA-binding domain"/>
    <property type="match status" value="1"/>
</dbReference>
<dbReference type="CDD" id="cd00067">
    <property type="entry name" value="GAL4"/>
    <property type="match status" value="1"/>
</dbReference>
<keyword evidence="4" id="KW-0479">Metal-binding</keyword>
<keyword evidence="6" id="KW-0238">DNA-binding</keyword>
<keyword evidence="5" id="KW-0805">Transcription regulation</keyword>
<dbReference type="PROSITE" id="PS50075">
    <property type="entry name" value="CARRIER"/>
    <property type="match status" value="1"/>
</dbReference>
<dbReference type="InterPro" id="IPR006162">
    <property type="entry name" value="Ppantetheine_attach_site"/>
</dbReference>
<dbReference type="GO" id="GO:0008270">
    <property type="term" value="F:zinc ion binding"/>
    <property type="evidence" value="ECO:0007669"/>
    <property type="project" value="InterPro"/>
</dbReference>
<evidence type="ECO:0000313" key="12">
    <source>
        <dbReference type="EMBL" id="OCL06306.1"/>
    </source>
</evidence>
<dbReference type="SMART" id="SM00906">
    <property type="entry name" value="Fungal_trans"/>
    <property type="match status" value="1"/>
</dbReference>
<feature type="compositionally biased region" description="Basic and acidic residues" evidence="9">
    <location>
        <begin position="39"/>
        <end position="49"/>
    </location>
</feature>
<dbReference type="CDD" id="cd12148">
    <property type="entry name" value="fungal_TF_MHR"/>
    <property type="match status" value="1"/>
</dbReference>
<dbReference type="GO" id="GO:0045944">
    <property type="term" value="P:positive regulation of transcription by RNA polymerase II"/>
    <property type="evidence" value="ECO:0007669"/>
    <property type="project" value="TreeGrafter"/>
</dbReference>
<feature type="region of interest" description="Disordered" evidence="9">
    <location>
        <begin position="133"/>
        <end position="165"/>
    </location>
</feature>
<evidence type="ECO:0000256" key="5">
    <source>
        <dbReference type="ARBA" id="ARBA00023015"/>
    </source>
</evidence>
<dbReference type="InterPro" id="IPR036736">
    <property type="entry name" value="ACP-like_sf"/>
</dbReference>
<evidence type="ECO:0000256" key="7">
    <source>
        <dbReference type="ARBA" id="ARBA00023163"/>
    </source>
</evidence>
<sequence>MATSVDQDTRQSFPGQEAPTPPSRHNEAMIDLNQSAKRRKDDRERSRVSRACDRCKRKKTRCTGRCPCSLCLRIGVSCEFNASYTRGRLPSIVVDETALAPNTSSRIQPSENEDHPIPSPVSIEQQQAENYHNGAESNLGPTHAGGFPALSSRTSPQPTQTDLEGHYVGPASGVSFLLRVQKRLYQTVSFPKNSSIFTFGDAPLPDYDLSFFVLPPKADAHRLVERYFDFAVPTHRFLHRPTVEVWLEEFYETMGSMRNKEEAPGHIALLMMIFAQAKEYMPFLGTTDYSNASPKSRSAHYFLAAEHQLSKERGQVRLTSVQARLCQCFYLLSQSRINHCWSLFGTTTHLALAIGLNRNRRVEAASGYNLIELECRKRVLWSLGRPKTFKDEDVDQELPICVNDSDLYANRIDPSPSKAQSIMMAPVAHVKLSRIVSLVLRDLYPIRPLSLSTRFVLAAKHGNELHNWRAGLSRFLDTKGVDTSLLIPIYQRQRTVLNLAYWHAVILVQRPFLLSNFASLANHNHNSRATSNGIESERNVTECLAAAMSIVEIVDELVQFTHYFAFCAVVVLYVHTIQQHLAPPEKYHGYFAAGTRCQAQISNVAEKESLPQRYCVVLEELRQEAVNKTQQRTQAPIETTQQRDIPQNVSLDYSQNESFVPEDSGFSDLLSSGINYATDLPPIMDSDIIDISPTNSSPIHLASPKTISAAVNEIKDNSLDTIDDLLINRVQTSPNASLVAYPATLRGRSDYIDYTAKDLDRFADEAAKKFARPGLVTKHPSATAAEVIALLAPSNLDYIVSIFALSRMGFAILFLSNRLSTEAYINLLQKTKCRKLVAGMSNAKATELIQDRYPLSVFPILEKSIYDVQKPSKSRFPTTSYQNSSNRIAFIIHSSGSTGLPKPIFQTHKACLANYSSGSGFRAFLTLPLYHNHGISTLFRAIYSGKKISIFNANLPLSGSNLIEAMEAAHPESFHSVPYVLKLLAESERGISILKQCKLVLYGGSSCPDDLGDRLVKAGVHLVGHYGAYLMTSFRSPEDKAWNYMRPLSHAKPFLRIVPRGSNSYECVVLDGLPSKVLSNSSDPPNSFYTSDTFSPHPTIPNAWKYLGRLDDRITLVNWEKILSIPYEHQVREHELVKEAVMFGIGRAVPGLIIVLSEKAAGMDKNEILETLMSVIGSANTRTEAFGRVPREMVEILDLEAKYPQTDKGTVIRAAFYKRFADLIDSIYLNFENPKEMETNRLILSPNELESYLLDVFRNKIGACNLQAGTDFFEAGIDSLQAITARARIMREIDLGSKILGQNAVFEYPNIQMLAKHLLSLRTGEEMEEQDELSVMAELIQKYSTFLERVPGTHSVDSETIAQILTGATGSLGAHILAQLVNRPNIKSVYCLVRANSLITAQQRVFSSLSIKKLGPFTDEQLEKIICLSADLSNKGLGLDEDVLKELKTKLTTVIHSAWAVNFNPGVRSFEFHYIKGTFNLLNLCLSVNTINPARLFFCSSISAAAGTPLPATIQEEYISELSHAQSIGYARSKLVAENIVRAACKTTGMIARVFRLGQIIGDTKHGLWNPTEAIPLMIQSATTTGALPALEETPSWMPVDEAARAVLELSGIHSGSPPIADPQSDTPTVYHVQNKFLFHWTHELLPALRAAGLDFEIVPQRE</sequence>
<dbReference type="Proteomes" id="UP000250140">
    <property type="component" value="Unassembled WGS sequence"/>
</dbReference>
<dbReference type="InterPro" id="IPR007219">
    <property type="entry name" value="XnlR_reg_dom"/>
</dbReference>
<feature type="domain" description="Zn(2)-C6 fungal-type" evidence="10">
    <location>
        <begin position="51"/>
        <end position="80"/>
    </location>
</feature>
<dbReference type="SUPFAM" id="SSF47336">
    <property type="entry name" value="ACP-like"/>
    <property type="match status" value="1"/>
</dbReference>
<proteinExistence type="predicted"/>
<dbReference type="Pfam" id="PF00550">
    <property type="entry name" value="PP-binding"/>
    <property type="match status" value="1"/>
</dbReference>
<dbReference type="PANTHER" id="PTHR47540">
    <property type="entry name" value="THIAMINE REPRESSIBLE GENES REGULATORY PROTEIN THI5"/>
    <property type="match status" value="1"/>
</dbReference>
<keyword evidence="2" id="KW-0596">Phosphopantetheine</keyword>
<dbReference type="GO" id="GO:0005634">
    <property type="term" value="C:nucleus"/>
    <property type="evidence" value="ECO:0007669"/>
    <property type="project" value="UniProtKB-SubCell"/>
</dbReference>
<feature type="compositionally biased region" description="Polar residues" evidence="9">
    <location>
        <begin position="1"/>
        <end position="14"/>
    </location>
</feature>
<dbReference type="InterPro" id="IPR013120">
    <property type="entry name" value="FAR_NAD-bd"/>
</dbReference>
<dbReference type="InterPro" id="IPR001138">
    <property type="entry name" value="Zn2Cys6_DnaBD"/>
</dbReference>
<dbReference type="OrthoDB" id="429813at2759"/>
<dbReference type="Pfam" id="PF23562">
    <property type="entry name" value="AMP-binding_C_3"/>
    <property type="match status" value="1"/>
</dbReference>
<dbReference type="PROSITE" id="PS00455">
    <property type="entry name" value="AMP_BINDING"/>
    <property type="match status" value="1"/>
</dbReference>
<gene>
    <name evidence="12" type="ORF">AOQ84DRAFT_399075</name>
</gene>
<dbReference type="InterPro" id="IPR020845">
    <property type="entry name" value="AMP-binding_CS"/>
</dbReference>
<feature type="region of interest" description="Disordered" evidence="9">
    <location>
        <begin position="1"/>
        <end position="49"/>
    </location>
</feature>
<keyword evidence="3" id="KW-0597">Phosphoprotein</keyword>
<dbReference type="SMART" id="SM00066">
    <property type="entry name" value="GAL4"/>
    <property type="match status" value="1"/>
</dbReference>
<evidence type="ECO:0000256" key="9">
    <source>
        <dbReference type="SAM" id="MobiDB-lite"/>
    </source>
</evidence>
<keyword evidence="7" id="KW-0804">Transcription</keyword>
<dbReference type="EMBL" id="KV750092">
    <property type="protein sequence ID" value="OCL06306.1"/>
    <property type="molecule type" value="Genomic_DNA"/>
</dbReference>
<evidence type="ECO:0000256" key="3">
    <source>
        <dbReference type="ARBA" id="ARBA00022553"/>
    </source>
</evidence>
<dbReference type="Gene3D" id="3.40.50.720">
    <property type="entry name" value="NAD(P)-binding Rossmann-like Domain"/>
    <property type="match status" value="1"/>
</dbReference>
<dbReference type="SUPFAM" id="SSF57701">
    <property type="entry name" value="Zn2/Cys6 DNA-binding domain"/>
    <property type="match status" value="1"/>
</dbReference>
<dbReference type="GO" id="GO:0043565">
    <property type="term" value="F:sequence-specific DNA binding"/>
    <property type="evidence" value="ECO:0007669"/>
    <property type="project" value="TreeGrafter"/>
</dbReference>
<dbReference type="InterPro" id="IPR000873">
    <property type="entry name" value="AMP-dep_synth/lig_dom"/>
</dbReference>
<evidence type="ECO:0000256" key="4">
    <source>
        <dbReference type="ARBA" id="ARBA00022723"/>
    </source>
</evidence>
<dbReference type="Pfam" id="PF04082">
    <property type="entry name" value="Fungal_trans"/>
    <property type="match status" value="1"/>
</dbReference>
<evidence type="ECO:0000259" key="11">
    <source>
        <dbReference type="PROSITE" id="PS50075"/>
    </source>
</evidence>
<name>A0A8E2EWY3_9PEZI</name>
<dbReference type="PROSITE" id="PS50048">
    <property type="entry name" value="ZN2_CY6_FUNGAL_2"/>
    <property type="match status" value="1"/>
</dbReference>
<dbReference type="InterPro" id="IPR042099">
    <property type="entry name" value="ANL_N_sf"/>
</dbReference>
<evidence type="ECO:0000256" key="1">
    <source>
        <dbReference type="ARBA" id="ARBA00004123"/>
    </source>
</evidence>